<reference evidence="1" key="1">
    <citation type="submission" date="2022-07" db="EMBL/GenBank/DDBJ databases">
        <title>The genome of Lyophyllum shimeji provides insight into the initial evolution of ectomycorrhizal fungal genome.</title>
        <authorList>
            <person name="Kobayashi Y."/>
            <person name="Shibata T."/>
            <person name="Hirakawa H."/>
            <person name="Shigenobu S."/>
            <person name="Nishiyama T."/>
            <person name="Yamada A."/>
            <person name="Hasebe M."/>
            <person name="Kawaguchi M."/>
        </authorList>
    </citation>
    <scope>NUCLEOTIDE SEQUENCE</scope>
    <source>
        <strain evidence="1">AT787</strain>
    </source>
</reference>
<protein>
    <submittedName>
        <fullName evidence="1">Uncharacterized protein</fullName>
    </submittedName>
</protein>
<organism evidence="1 2">
    <name type="scientific">Lyophyllum shimeji</name>
    <name type="common">Hon-shimeji</name>
    <name type="synonym">Tricholoma shimeji</name>
    <dbReference type="NCBI Taxonomy" id="47721"/>
    <lineage>
        <taxon>Eukaryota</taxon>
        <taxon>Fungi</taxon>
        <taxon>Dikarya</taxon>
        <taxon>Basidiomycota</taxon>
        <taxon>Agaricomycotina</taxon>
        <taxon>Agaricomycetes</taxon>
        <taxon>Agaricomycetidae</taxon>
        <taxon>Agaricales</taxon>
        <taxon>Tricholomatineae</taxon>
        <taxon>Lyophyllaceae</taxon>
        <taxon>Lyophyllum</taxon>
    </lineage>
</organism>
<name>A0A9P3PD45_LYOSH</name>
<dbReference type="AlphaFoldDB" id="A0A9P3PD45"/>
<accession>A0A9P3PD45</accession>
<dbReference type="Proteomes" id="UP001063166">
    <property type="component" value="Unassembled WGS sequence"/>
</dbReference>
<gene>
    <name evidence="1" type="ORF">LshimejAT787_0101710</name>
</gene>
<comment type="caution">
    <text evidence="1">The sequence shown here is derived from an EMBL/GenBank/DDBJ whole genome shotgun (WGS) entry which is preliminary data.</text>
</comment>
<proteinExistence type="predicted"/>
<sequence length="81" mass="9206">MDARNRTSVKAGLLDAYVALQPSRTMFSSARTREMDGSTGSVTRREDHRLRVSSIPPKNLCDHEKSAHLRLQLSSRRRIIL</sequence>
<evidence type="ECO:0000313" key="2">
    <source>
        <dbReference type="Proteomes" id="UP001063166"/>
    </source>
</evidence>
<dbReference type="EMBL" id="BRPK01000001">
    <property type="protein sequence ID" value="GLB33287.1"/>
    <property type="molecule type" value="Genomic_DNA"/>
</dbReference>
<keyword evidence="2" id="KW-1185">Reference proteome</keyword>
<evidence type="ECO:0000313" key="1">
    <source>
        <dbReference type="EMBL" id="GLB33287.1"/>
    </source>
</evidence>